<name>Q6MMI3_BDEBA</name>
<dbReference type="STRING" id="264462.Bd1646"/>
<dbReference type="GeneID" id="93012634"/>
<dbReference type="Proteomes" id="UP000008080">
    <property type="component" value="Chromosome"/>
</dbReference>
<gene>
    <name evidence="2" type="ordered locus">Bd1646</name>
</gene>
<protein>
    <submittedName>
        <fullName evidence="2">Uncharacterized protein</fullName>
    </submittedName>
</protein>
<evidence type="ECO:0000256" key="1">
    <source>
        <dbReference type="SAM" id="MobiDB-lite"/>
    </source>
</evidence>
<organism evidence="2 3">
    <name type="scientific">Bdellovibrio bacteriovorus (strain ATCC 15356 / DSM 50701 / NCIMB 9529 / HD100)</name>
    <dbReference type="NCBI Taxonomy" id="264462"/>
    <lineage>
        <taxon>Bacteria</taxon>
        <taxon>Pseudomonadati</taxon>
        <taxon>Bdellovibrionota</taxon>
        <taxon>Bdellovibrionia</taxon>
        <taxon>Bdellovibrionales</taxon>
        <taxon>Pseudobdellovibrionaceae</taxon>
        <taxon>Bdellovibrio</taxon>
    </lineage>
</organism>
<dbReference type="RefSeq" id="WP_011164123.1">
    <property type="nucleotide sequence ID" value="NC_005363.1"/>
</dbReference>
<feature type="region of interest" description="Disordered" evidence="1">
    <location>
        <begin position="1"/>
        <end position="62"/>
    </location>
</feature>
<evidence type="ECO:0000313" key="2">
    <source>
        <dbReference type="EMBL" id="CAE79521.1"/>
    </source>
</evidence>
<dbReference type="KEGG" id="bba:Bd1646"/>
<evidence type="ECO:0000313" key="3">
    <source>
        <dbReference type="Proteomes" id="UP000008080"/>
    </source>
</evidence>
<accession>Q6MMI3</accession>
<dbReference type="EMBL" id="BX842650">
    <property type="protein sequence ID" value="CAE79521.1"/>
    <property type="molecule type" value="Genomic_DNA"/>
</dbReference>
<feature type="compositionally biased region" description="Basic and acidic residues" evidence="1">
    <location>
        <begin position="31"/>
        <end position="48"/>
    </location>
</feature>
<reference evidence="2 3" key="1">
    <citation type="journal article" date="2004" name="Science">
        <title>A predator unmasked: life cycle of Bdellovibrio bacteriovorus from a genomic perspective.</title>
        <authorList>
            <person name="Rendulic S."/>
            <person name="Jagtap P."/>
            <person name="Rosinus A."/>
            <person name="Eppinger M."/>
            <person name="Baar C."/>
            <person name="Lanz C."/>
            <person name="Keller H."/>
            <person name="Lambert C."/>
            <person name="Evans K.J."/>
            <person name="Goesmann A."/>
            <person name="Meyer F."/>
            <person name="Sockett R.E."/>
            <person name="Schuster S.C."/>
        </authorList>
    </citation>
    <scope>NUCLEOTIDE SEQUENCE [LARGE SCALE GENOMIC DNA]</scope>
    <source>
        <strain evidence="3">ATCC 15356 / DSM 50701 / NCIMB 9529 / HD100</strain>
    </source>
</reference>
<sequence length="62" mass="7108">MSGHHKNKGFSQTSKRFDGALKAQHQRSRSKQMDHSADHREEESENRESQNVSSSTKKNPRA</sequence>
<proteinExistence type="predicted"/>
<keyword evidence="3" id="KW-1185">Reference proteome</keyword>
<dbReference type="AlphaFoldDB" id="Q6MMI3"/>
<dbReference type="HOGENOM" id="CLU_2913148_0_0_7"/>